<dbReference type="Gene3D" id="3.40.50.300">
    <property type="entry name" value="P-loop containing nucleotide triphosphate hydrolases"/>
    <property type="match status" value="1"/>
</dbReference>
<evidence type="ECO:0000313" key="1">
    <source>
        <dbReference type="EMBL" id="MBS2554775.1"/>
    </source>
</evidence>
<comment type="caution">
    <text evidence="1">The sequence shown here is derived from an EMBL/GenBank/DDBJ whole genome shotgun (WGS) entry which is preliminary data.</text>
</comment>
<gene>
    <name evidence="1" type="ORF">KGQ19_48790</name>
</gene>
<protein>
    <submittedName>
        <fullName evidence="1">Uncharacterized protein</fullName>
    </submittedName>
</protein>
<accession>A0ABS5L9K7</accession>
<dbReference type="EMBL" id="JAAFYZ010000527">
    <property type="protein sequence ID" value="MBS2554775.1"/>
    <property type="molecule type" value="Genomic_DNA"/>
</dbReference>
<reference evidence="1 2" key="1">
    <citation type="submission" date="2020-02" db="EMBL/GenBank/DDBJ databases">
        <title>Acidophilic actinobacteria isolated from forest soil.</title>
        <authorList>
            <person name="Golinska P."/>
        </authorList>
    </citation>
    <scope>NUCLEOTIDE SEQUENCE [LARGE SCALE GENOMIC DNA]</scope>
    <source>
        <strain evidence="1 2">NL8</strain>
    </source>
</reference>
<dbReference type="SUPFAM" id="SSF52540">
    <property type="entry name" value="P-loop containing nucleoside triphosphate hydrolases"/>
    <property type="match status" value="1"/>
</dbReference>
<organism evidence="1 2">
    <name type="scientific">Catenulispora pinistramenti</name>
    <dbReference type="NCBI Taxonomy" id="2705254"/>
    <lineage>
        <taxon>Bacteria</taxon>
        <taxon>Bacillati</taxon>
        <taxon>Actinomycetota</taxon>
        <taxon>Actinomycetes</taxon>
        <taxon>Catenulisporales</taxon>
        <taxon>Catenulisporaceae</taxon>
        <taxon>Catenulispora</taxon>
    </lineage>
</organism>
<proteinExistence type="predicted"/>
<keyword evidence="2" id="KW-1185">Reference proteome</keyword>
<dbReference type="Proteomes" id="UP000730482">
    <property type="component" value="Unassembled WGS sequence"/>
</dbReference>
<sequence>VGKSTAGWEVSAQLRGAGVAHALVEGDYLDQIFPAPVGDPDRSAITEANLAAVWGNYAALGCRRLIYTNTVAILDADLVVRAMGAPRVISVLLTADDDTARKRLSGREVGSQLEAHVARSKKMALHLDAKAPAGVHRIHTDGRAAVDIARDIIDVTGWVERASV</sequence>
<dbReference type="InterPro" id="IPR027417">
    <property type="entry name" value="P-loop_NTPase"/>
</dbReference>
<feature type="non-terminal residue" evidence="1">
    <location>
        <position position="1"/>
    </location>
</feature>
<evidence type="ECO:0000313" key="2">
    <source>
        <dbReference type="Proteomes" id="UP000730482"/>
    </source>
</evidence>
<name>A0ABS5L9K7_9ACTN</name>